<dbReference type="KEGG" id="pbap:Pla133_49350"/>
<feature type="signal peptide" evidence="2">
    <location>
        <begin position="1"/>
        <end position="26"/>
    </location>
</feature>
<organism evidence="3 4">
    <name type="scientific">Engelhardtia mirabilis</name>
    <dbReference type="NCBI Taxonomy" id="2528011"/>
    <lineage>
        <taxon>Bacteria</taxon>
        <taxon>Pseudomonadati</taxon>
        <taxon>Planctomycetota</taxon>
        <taxon>Planctomycetia</taxon>
        <taxon>Planctomycetia incertae sedis</taxon>
        <taxon>Engelhardtia</taxon>
    </lineage>
</organism>
<proteinExistence type="predicted"/>
<evidence type="ECO:0000313" key="4">
    <source>
        <dbReference type="Proteomes" id="UP000316921"/>
    </source>
</evidence>
<feature type="region of interest" description="Disordered" evidence="1">
    <location>
        <begin position="28"/>
        <end position="66"/>
    </location>
</feature>
<dbReference type="RefSeq" id="WP_145070064.1">
    <property type="nucleotide sequence ID" value="NZ_CP036287.1"/>
</dbReference>
<dbReference type="Proteomes" id="UP000316921">
    <property type="component" value="Chromosome"/>
</dbReference>
<evidence type="ECO:0000256" key="2">
    <source>
        <dbReference type="SAM" id="SignalP"/>
    </source>
</evidence>
<keyword evidence="2" id="KW-0732">Signal</keyword>
<evidence type="ECO:0000313" key="3">
    <source>
        <dbReference type="EMBL" id="QDU69813.1"/>
    </source>
</evidence>
<dbReference type="AlphaFoldDB" id="A0A518BS63"/>
<gene>
    <name evidence="3" type="ORF">Pla133_49350</name>
</gene>
<name>A0A518BS63_9BACT</name>
<evidence type="ECO:0000256" key="1">
    <source>
        <dbReference type="SAM" id="MobiDB-lite"/>
    </source>
</evidence>
<dbReference type="EMBL" id="CP036287">
    <property type="protein sequence ID" value="QDU69813.1"/>
    <property type="molecule type" value="Genomic_DNA"/>
</dbReference>
<protein>
    <recommendedName>
        <fullName evidence="5">SGNH hydrolase-type esterase domain-containing protein</fullName>
    </recommendedName>
</protein>
<accession>A0A518BS63</accession>
<evidence type="ECO:0008006" key="5">
    <source>
        <dbReference type="Google" id="ProtNLM"/>
    </source>
</evidence>
<feature type="chain" id="PRO_5021747801" description="SGNH hydrolase-type esterase domain-containing protein" evidence="2">
    <location>
        <begin position="27"/>
        <end position="353"/>
    </location>
</feature>
<reference evidence="3 4" key="1">
    <citation type="submission" date="2019-02" db="EMBL/GenBank/DDBJ databases">
        <title>Deep-cultivation of Planctomycetes and their phenomic and genomic characterization uncovers novel biology.</title>
        <authorList>
            <person name="Wiegand S."/>
            <person name="Jogler M."/>
            <person name="Boedeker C."/>
            <person name="Pinto D."/>
            <person name="Vollmers J."/>
            <person name="Rivas-Marin E."/>
            <person name="Kohn T."/>
            <person name="Peeters S.H."/>
            <person name="Heuer A."/>
            <person name="Rast P."/>
            <person name="Oberbeckmann S."/>
            <person name="Bunk B."/>
            <person name="Jeske O."/>
            <person name="Meyerdierks A."/>
            <person name="Storesund J.E."/>
            <person name="Kallscheuer N."/>
            <person name="Luecker S."/>
            <person name="Lage O.M."/>
            <person name="Pohl T."/>
            <person name="Merkel B.J."/>
            <person name="Hornburger P."/>
            <person name="Mueller R.-W."/>
            <person name="Bruemmer F."/>
            <person name="Labrenz M."/>
            <person name="Spormann A.M."/>
            <person name="Op den Camp H."/>
            <person name="Overmann J."/>
            <person name="Amann R."/>
            <person name="Jetten M.S.M."/>
            <person name="Mascher T."/>
            <person name="Medema M.H."/>
            <person name="Devos D.P."/>
            <person name="Kaster A.-K."/>
            <person name="Ovreas L."/>
            <person name="Rohde M."/>
            <person name="Galperin M.Y."/>
            <person name="Jogler C."/>
        </authorList>
    </citation>
    <scope>NUCLEOTIDE SEQUENCE [LARGE SCALE GENOMIC DNA]</scope>
    <source>
        <strain evidence="3 4">Pla133</strain>
    </source>
</reference>
<sequence precursor="true">MNRRQDSGRRPLALALFLALVSGACAAPSATQKGDAGPTRVPGPIEVASPAATGPGETANTDAAPAASVPAANVPAASVPAANVPAATVPAIADAPVVESGAGSGAAPVAPATLERIALLGASATGGFNLNAELGRAASMADFLELALVTPPAALLDASDLMLFSSPLDRGGEAIAAAAAFGPTATLAVDLPFWFVHGPYRGDRDRRDAFEWLLNSLDGEFGDLVLGTVPTMGPEVAEWMVAPSLRAKDETVAWANGRLAQWAAEREHVVIVPMAEFLADLRAGRDLTLRGQTFEGEDVEEFLQGDGLHPTVVGTAALLMLVLDGLDRHAGGSLAGELSWDVEELAGAVEDAQ</sequence>
<dbReference type="PROSITE" id="PS51257">
    <property type="entry name" value="PROKAR_LIPOPROTEIN"/>
    <property type="match status" value="1"/>
</dbReference>
<keyword evidence="4" id="KW-1185">Reference proteome</keyword>